<name>A0A7X6DQB9_9BACT</name>
<dbReference type="InterPro" id="IPR035903">
    <property type="entry name" value="HesB-like_dom_sf"/>
</dbReference>
<dbReference type="GO" id="GO:0005506">
    <property type="term" value="F:iron ion binding"/>
    <property type="evidence" value="ECO:0007669"/>
    <property type="project" value="InterPro"/>
</dbReference>
<evidence type="ECO:0000259" key="1">
    <source>
        <dbReference type="Pfam" id="PF01106"/>
    </source>
</evidence>
<dbReference type="AlphaFoldDB" id="A0A7X6DQB9"/>
<sequence length="205" mass="22202">MIQITEIARKRIAVLKQDQETNHGKKIEGLRLVVKSMSPSPEYALAFVEQGKKELNDTVVEVDGIKLFMESRHANLLEDVKIDFITGLQQTGFKVDNPKVIESKPATPATPPNLESPQAKAVQQVIDTEINPGVAAHGGYITLVDVKEEIAYIRLGGGCQGCGMSNVTLKQGVVVAIKKAIPEIKDVVDVTDHAGGTNPYYTPGK</sequence>
<gene>
    <name evidence="3" type="ORF">MNODULE_11540</name>
</gene>
<comment type="caution">
    <text evidence="3">The sequence shown here is derived from an EMBL/GenBank/DDBJ whole genome shotgun (WGS) entry which is preliminary data.</text>
</comment>
<dbReference type="InterPro" id="IPR001075">
    <property type="entry name" value="NIF_FeS_clus_asmbl_NifU_C"/>
</dbReference>
<dbReference type="GO" id="GO:0051536">
    <property type="term" value="F:iron-sulfur cluster binding"/>
    <property type="evidence" value="ECO:0007669"/>
    <property type="project" value="InterPro"/>
</dbReference>
<keyword evidence="4" id="KW-1185">Reference proteome</keyword>
<dbReference type="PANTHER" id="PTHR11178">
    <property type="entry name" value="IRON-SULFUR CLUSTER SCAFFOLD PROTEIN NFU-RELATED"/>
    <property type="match status" value="1"/>
</dbReference>
<dbReference type="PANTHER" id="PTHR11178:SF51">
    <property type="entry name" value="FE_S BIOGENESIS PROTEIN NFUA"/>
    <property type="match status" value="1"/>
</dbReference>
<dbReference type="EMBL" id="VTOW01000002">
    <property type="protein sequence ID" value="NKE71372.1"/>
    <property type="molecule type" value="Genomic_DNA"/>
</dbReference>
<dbReference type="Gene3D" id="3.30.300.130">
    <property type="entry name" value="Fe-S cluster assembly (FSCA)"/>
    <property type="match status" value="1"/>
</dbReference>
<accession>A0A7X6DQB9</accession>
<feature type="domain" description="NIF system FeS cluster assembly NifU C-terminal" evidence="1">
    <location>
        <begin position="122"/>
        <end position="188"/>
    </location>
</feature>
<dbReference type="Pfam" id="PF01521">
    <property type="entry name" value="Fe-S_biosyn"/>
    <property type="match status" value="1"/>
</dbReference>
<evidence type="ECO:0000313" key="3">
    <source>
        <dbReference type="EMBL" id="NKE71372.1"/>
    </source>
</evidence>
<reference evidence="3 4" key="1">
    <citation type="journal article" date="2020" name="Nature">
        <title>Bacterial chemolithoautotrophy via manganese oxidation.</title>
        <authorList>
            <person name="Yu H."/>
            <person name="Leadbetter J.R."/>
        </authorList>
    </citation>
    <scope>NUCLEOTIDE SEQUENCE [LARGE SCALE GENOMIC DNA]</scope>
    <source>
        <strain evidence="3 4">Mn-1</strain>
    </source>
</reference>
<proteinExistence type="predicted"/>
<organism evidence="3 4">
    <name type="scientific">Candidatus Manganitrophus noduliformans</name>
    <dbReference type="NCBI Taxonomy" id="2606439"/>
    <lineage>
        <taxon>Bacteria</taxon>
        <taxon>Pseudomonadati</taxon>
        <taxon>Nitrospirota</taxon>
        <taxon>Nitrospiria</taxon>
        <taxon>Candidatus Troglogloeales</taxon>
        <taxon>Candidatus Manganitrophaceae</taxon>
        <taxon>Candidatus Manganitrophus</taxon>
    </lineage>
</organism>
<dbReference type="SUPFAM" id="SSF117916">
    <property type="entry name" value="Fe-S cluster assembly (FSCA) domain-like"/>
    <property type="match status" value="1"/>
</dbReference>
<evidence type="ECO:0000313" key="4">
    <source>
        <dbReference type="Proteomes" id="UP000534783"/>
    </source>
</evidence>
<dbReference type="Proteomes" id="UP000534783">
    <property type="component" value="Unassembled WGS sequence"/>
</dbReference>
<dbReference type="InterPro" id="IPR000361">
    <property type="entry name" value="ATAP_core_dom"/>
</dbReference>
<dbReference type="Pfam" id="PF01106">
    <property type="entry name" value="NifU"/>
    <property type="match status" value="1"/>
</dbReference>
<dbReference type="GO" id="GO:0016226">
    <property type="term" value="P:iron-sulfur cluster assembly"/>
    <property type="evidence" value="ECO:0007669"/>
    <property type="project" value="InterPro"/>
</dbReference>
<dbReference type="InterPro" id="IPR034904">
    <property type="entry name" value="FSCA_dom_sf"/>
</dbReference>
<dbReference type="Gene3D" id="2.60.300.12">
    <property type="entry name" value="HesB-like domain"/>
    <property type="match status" value="1"/>
</dbReference>
<feature type="domain" description="Core" evidence="2">
    <location>
        <begin position="2"/>
        <end position="99"/>
    </location>
</feature>
<dbReference type="RefSeq" id="WP_168059946.1">
    <property type="nucleotide sequence ID" value="NZ_VTOW01000002.1"/>
</dbReference>
<evidence type="ECO:0000259" key="2">
    <source>
        <dbReference type="Pfam" id="PF01521"/>
    </source>
</evidence>
<dbReference type="SUPFAM" id="SSF89360">
    <property type="entry name" value="HesB-like domain"/>
    <property type="match status" value="1"/>
</dbReference>
<protein>
    <submittedName>
        <fullName evidence="3">Iron-sulfur cluster assembly accessory protein</fullName>
    </submittedName>
</protein>